<dbReference type="KEGG" id="pmad:BAY61_15245"/>
<evidence type="ECO:0000256" key="1">
    <source>
        <dbReference type="ARBA" id="ARBA00001974"/>
    </source>
</evidence>
<reference evidence="8 9" key="1">
    <citation type="submission" date="2016-10" db="EMBL/GenBank/DDBJ databases">
        <authorList>
            <person name="de Groot N.N."/>
        </authorList>
    </citation>
    <scope>NUCLEOTIDE SEQUENCE [LARGE SCALE GENOMIC DNA]</scope>
    <source>
        <strain evidence="8 9">CGMCC 4.5506</strain>
    </source>
</reference>
<dbReference type="STRING" id="530584.SAMN05421630_10594"/>
<name>A0A222VQC0_9PSEU</name>
<evidence type="ECO:0000256" key="7">
    <source>
        <dbReference type="ARBA" id="ARBA00023014"/>
    </source>
</evidence>
<dbReference type="PANTHER" id="PTHR47354">
    <property type="entry name" value="NADH OXIDOREDUCTASE HCR"/>
    <property type="match status" value="1"/>
</dbReference>
<dbReference type="GO" id="GO:0051537">
    <property type="term" value="F:2 iron, 2 sulfur cluster binding"/>
    <property type="evidence" value="ECO:0007669"/>
    <property type="project" value="UniProtKB-KW"/>
</dbReference>
<dbReference type="SUPFAM" id="SSF54292">
    <property type="entry name" value="2Fe-2S ferredoxin-like"/>
    <property type="match status" value="1"/>
</dbReference>
<evidence type="ECO:0000313" key="8">
    <source>
        <dbReference type="EMBL" id="SDC99524.1"/>
    </source>
</evidence>
<dbReference type="Pfam" id="PF22290">
    <property type="entry name" value="DmmA-like_N"/>
    <property type="match status" value="1"/>
</dbReference>
<dbReference type="CDD" id="cd00207">
    <property type="entry name" value="fer2"/>
    <property type="match status" value="1"/>
</dbReference>
<dbReference type="Pfam" id="PF00111">
    <property type="entry name" value="Fer2"/>
    <property type="match status" value="1"/>
</dbReference>
<evidence type="ECO:0000256" key="3">
    <source>
        <dbReference type="ARBA" id="ARBA00022714"/>
    </source>
</evidence>
<evidence type="ECO:0000256" key="2">
    <source>
        <dbReference type="ARBA" id="ARBA00022630"/>
    </source>
</evidence>
<dbReference type="InterPro" id="IPR017927">
    <property type="entry name" value="FAD-bd_FR_type"/>
</dbReference>
<keyword evidence="6" id="KW-0408">Iron</keyword>
<dbReference type="Gene3D" id="3.40.50.80">
    <property type="entry name" value="Nucleotide-binding domain of ferredoxin-NADP reductase (FNR) module"/>
    <property type="match status" value="1"/>
</dbReference>
<keyword evidence="4" id="KW-0479">Metal-binding</keyword>
<dbReference type="SUPFAM" id="SSF63380">
    <property type="entry name" value="Riboflavin synthase domain-like"/>
    <property type="match status" value="1"/>
</dbReference>
<dbReference type="OrthoDB" id="3807506at2"/>
<dbReference type="InterPro" id="IPR017938">
    <property type="entry name" value="Riboflavin_synthase-like_b-brl"/>
</dbReference>
<dbReference type="EMBL" id="FMZE01000005">
    <property type="protein sequence ID" value="SDC99524.1"/>
    <property type="molecule type" value="Genomic_DNA"/>
</dbReference>
<comment type="cofactor">
    <cofactor evidence="1">
        <name>FAD</name>
        <dbReference type="ChEBI" id="CHEBI:57692"/>
    </cofactor>
</comment>
<dbReference type="InterPro" id="IPR012675">
    <property type="entry name" value="Beta-grasp_dom_sf"/>
</dbReference>
<dbReference type="PROSITE" id="PS51085">
    <property type="entry name" value="2FE2S_FER_2"/>
    <property type="match status" value="1"/>
</dbReference>
<dbReference type="Proteomes" id="UP000199494">
    <property type="component" value="Unassembled WGS sequence"/>
</dbReference>
<protein>
    <submittedName>
        <fullName evidence="8">Ferredoxin-NADP reductase</fullName>
    </submittedName>
</protein>
<dbReference type="InterPro" id="IPR054582">
    <property type="entry name" value="DmmA-like_N"/>
</dbReference>
<dbReference type="InterPro" id="IPR039261">
    <property type="entry name" value="FNR_nucleotide-bd"/>
</dbReference>
<keyword evidence="2" id="KW-0285">Flavoprotein</keyword>
<dbReference type="CDD" id="cd06185">
    <property type="entry name" value="PDR_like"/>
    <property type="match status" value="1"/>
</dbReference>
<dbReference type="InterPro" id="IPR050415">
    <property type="entry name" value="MRET"/>
</dbReference>
<organism evidence="8 9">
    <name type="scientific">Prauserella marina</name>
    <dbReference type="NCBI Taxonomy" id="530584"/>
    <lineage>
        <taxon>Bacteria</taxon>
        <taxon>Bacillati</taxon>
        <taxon>Actinomycetota</taxon>
        <taxon>Actinomycetes</taxon>
        <taxon>Pseudonocardiales</taxon>
        <taxon>Pseudonocardiaceae</taxon>
        <taxon>Prauserella</taxon>
    </lineage>
</organism>
<sequence>MTGFELRLRITGADSRPGDVRSLRLRDDGGGRLPGFTPGSHLVLDCAGRRNAYSLTGPAMAPEEYHLSVLLRSSGNGGSAYLHGLDVGSVVRSSRPRSAFPPVATARHHLFVAGGIGITPMLAHVREALRWDRSFTLVYVYRRGRGAHLPELRALCGDRLSEPRGRDETRAVLGDLLTSRPLGTHLYLCGPGSLTDMVTTAATAAGWPGQRVHTERFSAADHAPGNPFTAIIAGSGETVAVGGDESLLSALRRAGHAVPSLCEQGVCGECRVGVLSGTPQHRDHYLTPAERASGEAVMCCVSRAGDEGLVLDL</sequence>
<evidence type="ECO:0000256" key="6">
    <source>
        <dbReference type="ARBA" id="ARBA00023004"/>
    </source>
</evidence>
<dbReference type="GO" id="GO:0046872">
    <property type="term" value="F:metal ion binding"/>
    <property type="evidence" value="ECO:0007669"/>
    <property type="project" value="UniProtKB-KW"/>
</dbReference>
<dbReference type="RefSeq" id="WP_091804270.1">
    <property type="nucleotide sequence ID" value="NZ_CP016353.1"/>
</dbReference>
<dbReference type="GO" id="GO:0016491">
    <property type="term" value="F:oxidoreductase activity"/>
    <property type="evidence" value="ECO:0007669"/>
    <property type="project" value="UniProtKB-KW"/>
</dbReference>
<dbReference type="PRINTS" id="PR00409">
    <property type="entry name" value="PHDIOXRDTASE"/>
</dbReference>
<gene>
    <name evidence="8" type="ORF">SAMN05421630_10594</name>
</gene>
<evidence type="ECO:0000313" key="9">
    <source>
        <dbReference type="Proteomes" id="UP000199494"/>
    </source>
</evidence>
<dbReference type="Gene3D" id="2.40.30.10">
    <property type="entry name" value="Translation factors"/>
    <property type="match status" value="1"/>
</dbReference>
<accession>A0A222VQC0</accession>
<keyword evidence="9" id="KW-1185">Reference proteome</keyword>
<dbReference type="InterPro" id="IPR036010">
    <property type="entry name" value="2Fe-2S_ferredoxin-like_sf"/>
</dbReference>
<dbReference type="SUPFAM" id="SSF52343">
    <property type="entry name" value="Ferredoxin reductase-like, C-terminal NADP-linked domain"/>
    <property type="match status" value="1"/>
</dbReference>
<proteinExistence type="predicted"/>
<dbReference type="PROSITE" id="PS51384">
    <property type="entry name" value="FAD_FR"/>
    <property type="match status" value="1"/>
</dbReference>
<keyword evidence="7" id="KW-0411">Iron-sulfur</keyword>
<keyword evidence="5" id="KW-0560">Oxidoreductase</keyword>
<keyword evidence="3" id="KW-0001">2Fe-2S</keyword>
<dbReference type="Gene3D" id="3.10.20.30">
    <property type="match status" value="1"/>
</dbReference>
<dbReference type="AlphaFoldDB" id="A0A222VQC0"/>
<evidence type="ECO:0000256" key="4">
    <source>
        <dbReference type="ARBA" id="ARBA00022723"/>
    </source>
</evidence>
<dbReference type="PANTHER" id="PTHR47354:SF1">
    <property type="entry name" value="CARNITINE MONOOXYGENASE REDUCTASE SUBUNIT"/>
    <property type="match status" value="1"/>
</dbReference>
<dbReference type="InterPro" id="IPR001041">
    <property type="entry name" value="2Fe-2S_ferredoxin-type"/>
</dbReference>
<evidence type="ECO:0000256" key="5">
    <source>
        <dbReference type="ARBA" id="ARBA00023002"/>
    </source>
</evidence>